<dbReference type="AlphaFoldDB" id="A0A1E3LRY5"/>
<dbReference type="PANTHER" id="PTHR12526:SF590">
    <property type="entry name" value="ALPHA-MALTOSE-1-PHOSPHATE SYNTHASE"/>
    <property type="match status" value="1"/>
</dbReference>
<dbReference type="Gene3D" id="3.40.50.2000">
    <property type="entry name" value="Glycogen Phosphorylase B"/>
    <property type="match status" value="2"/>
</dbReference>
<dbReference type="CDD" id="cd03801">
    <property type="entry name" value="GT4_PimA-like"/>
    <property type="match status" value="1"/>
</dbReference>
<dbReference type="SUPFAM" id="SSF53756">
    <property type="entry name" value="UDP-Glycosyltransferase/glycogen phosphorylase"/>
    <property type="match status" value="1"/>
</dbReference>
<sequence>MRIAYISVATPFSRRSWSGIPWYSHREVLRRFPDTHVLETPSLDRVTTKAALLERAGFAVRRRHVVAQHYSKVIDQQLEKLQPDAIVAVAAAHKIAYIDPKWPIVYAADAMYATVIAHYRKYHVLHQRARIQGDALQRALLERVDRALLCSQWAVDAASQTYGLDPAMLRTVPMGANLDIDPGFRQPTIDGPLRLLFVGYDWKRKGGPVLLDVWRELRARTGNAELHIVGARPRAARGLAGVKVHGKIDKSDRAGYEKLIGLYRQSNFMAMPSREEAFGIVYCEAAAFGRPVIAAQTGGVGGVVDDDQTGLLLPLDASPADYADRILRLWGNRDQYLAMCLAARRKYEAQLNWSAWGDAVATALAEVVEPRAEDGASG</sequence>
<protein>
    <submittedName>
        <fullName evidence="1">Glycosyl transferase group 1</fullName>
    </submittedName>
</protein>
<accession>A0A1E3LRY5</accession>
<dbReference type="Proteomes" id="UP000094487">
    <property type="component" value="Unassembled WGS sequence"/>
</dbReference>
<reference evidence="1 2" key="1">
    <citation type="submission" date="2016-08" db="EMBL/GenBank/DDBJ databases">
        <title>Draft genome of the agarase producing Sphingomonas sp. MCT13.</title>
        <authorList>
            <person name="D'Andrea M.M."/>
            <person name="Rossolini G.M."/>
            <person name="Thaller M.C."/>
        </authorList>
    </citation>
    <scope>NUCLEOTIDE SEQUENCE [LARGE SCALE GENOMIC DNA]</scope>
    <source>
        <strain evidence="1 2">MCT13</strain>
    </source>
</reference>
<dbReference type="RefSeq" id="WP_069321759.1">
    <property type="nucleotide sequence ID" value="NZ_MDDS01000068.1"/>
</dbReference>
<dbReference type="STRING" id="1888892.BFL28_05765"/>
<evidence type="ECO:0000313" key="1">
    <source>
        <dbReference type="EMBL" id="ODP36493.1"/>
    </source>
</evidence>
<keyword evidence="2" id="KW-1185">Reference proteome</keyword>
<keyword evidence="1" id="KW-0808">Transferase</keyword>
<dbReference type="PANTHER" id="PTHR12526">
    <property type="entry name" value="GLYCOSYLTRANSFERASE"/>
    <property type="match status" value="1"/>
</dbReference>
<proteinExistence type="predicted"/>
<evidence type="ECO:0000313" key="2">
    <source>
        <dbReference type="Proteomes" id="UP000094487"/>
    </source>
</evidence>
<organism evidence="1 2">
    <name type="scientific">Sphingomonas turrisvirgatae</name>
    <dbReference type="NCBI Taxonomy" id="1888892"/>
    <lineage>
        <taxon>Bacteria</taxon>
        <taxon>Pseudomonadati</taxon>
        <taxon>Pseudomonadota</taxon>
        <taxon>Alphaproteobacteria</taxon>
        <taxon>Sphingomonadales</taxon>
        <taxon>Sphingomonadaceae</taxon>
        <taxon>Sphingomonas</taxon>
    </lineage>
</organism>
<dbReference type="Pfam" id="PF13692">
    <property type="entry name" value="Glyco_trans_1_4"/>
    <property type="match status" value="1"/>
</dbReference>
<dbReference type="GO" id="GO:0016757">
    <property type="term" value="F:glycosyltransferase activity"/>
    <property type="evidence" value="ECO:0007669"/>
    <property type="project" value="TreeGrafter"/>
</dbReference>
<dbReference type="EMBL" id="MDDS01000068">
    <property type="protein sequence ID" value="ODP36493.1"/>
    <property type="molecule type" value="Genomic_DNA"/>
</dbReference>
<dbReference type="OrthoDB" id="9790710at2"/>
<name>A0A1E3LRY5_9SPHN</name>
<gene>
    <name evidence="1" type="ORF">BFL28_05765</name>
</gene>
<comment type="caution">
    <text evidence="1">The sequence shown here is derived from an EMBL/GenBank/DDBJ whole genome shotgun (WGS) entry which is preliminary data.</text>
</comment>